<dbReference type="EMBL" id="VXIS01000590">
    <property type="protein sequence ID" value="KAA8892784.1"/>
    <property type="molecule type" value="Genomic_DNA"/>
</dbReference>
<evidence type="ECO:0000313" key="2">
    <source>
        <dbReference type="EMBL" id="KAA8892784.1"/>
    </source>
</evidence>
<protein>
    <submittedName>
        <fullName evidence="2">Uncharacterized protein</fullName>
    </submittedName>
</protein>
<reference evidence="2 3" key="1">
    <citation type="submission" date="2019-09" db="EMBL/GenBank/DDBJ databases">
        <title>Draft genome of the ectomycorrhizal ascomycete Sphaerosporella brunnea.</title>
        <authorList>
            <consortium name="DOE Joint Genome Institute"/>
            <person name="Benucci G.M."/>
            <person name="Marozzi G."/>
            <person name="Antonielli L."/>
            <person name="Sanchez S."/>
            <person name="Marco P."/>
            <person name="Wang X."/>
            <person name="Falini L.B."/>
            <person name="Barry K."/>
            <person name="Haridas S."/>
            <person name="Lipzen A."/>
            <person name="Labutti K."/>
            <person name="Grigoriev I.V."/>
            <person name="Murat C."/>
            <person name="Martin F."/>
            <person name="Albertini E."/>
            <person name="Donnini D."/>
            <person name="Bonito G."/>
        </authorList>
    </citation>
    <scope>NUCLEOTIDE SEQUENCE [LARGE SCALE GENOMIC DNA]</scope>
    <source>
        <strain evidence="2 3">Sb_GMNB300</strain>
    </source>
</reference>
<feature type="region of interest" description="Disordered" evidence="1">
    <location>
        <begin position="1"/>
        <end position="167"/>
    </location>
</feature>
<dbReference type="Proteomes" id="UP000326924">
    <property type="component" value="Unassembled WGS sequence"/>
</dbReference>
<name>A0A5J5EBT2_9PEZI</name>
<sequence>MTMNAHAHAASPTRKRPHRSSSSSSSGEDTFASLAIRQKKKKLRADPPAQLHFPPTTPTWQQISTPPPTTAVNVVANPFFSLLQLRNPPDGDEDSTMHDAPPSPVSDCGRGGGRHPRQERDGASGSDDGDCEMTTSSSSCWSQQEKAAAEKEPEKHHQQSRVPPRFRMGFKPGCEKCRLKVPGHYSHIY</sequence>
<proteinExistence type="predicted"/>
<comment type="caution">
    <text evidence="2">The sequence shown here is derived from an EMBL/GenBank/DDBJ whole genome shotgun (WGS) entry which is preliminary data.</text>
</comment>
<evidence type="ECO:0000256" key="1">
    <source>
        <dbReference type="SAM" id="MobiDB-lite"/>
    </source>
</evidence>
<gene>
    <name evidence="2" type="ORF">FN846DRAFT_981855</name>
</gene>
<organism evidence="2 3">
    <name type="scientific">Sphaerosporella brunnea</name>
    <dbReference type="NCBI Taxonomy" id="1250544"/>
    <lineage>
        <taxon>Eukaryota</taxon>
        <taxon>Fungi</taxon>
        <taxon>Dikarya</taxon>
        <taxon>Ascomycota</taxon>
        <taxon>Pezizomycotina</taxon>
        <taxon>Pezizomycetes</taxon>
        <taxon>Pezizales</taxon>
        <taxon>Pyronemataceae</taxon>
        <taxon>Sphaerosporella</taxon>
    </lineage>
</organism>
<evidence type="ECO:0000313" key="3">
    <source>
        <dbReference type="Proteomes" id="UP000326924"/>
    </source>
</evidence>
<dbReference type="AlphaFoldDB" id="A0A5J5EBT2"/>
<feature type="compositionally biased region" description="Basic and acidic residues" evidence="1">
    <location>
        <begin position="147"/>
        <end position="157"/>
    </location>
</feature>
<keyword evidence="3" id="KW-1185">Reference proteome</keyword>
<dbReference type="InParanoid" id="A0A5J5EBT2"/>
<feature type="compositionally biased region" description="Polar residues" evidence="1">
    <location>
        <begin position="133"/>
        <end position="144"/>
    </location>
</feature>
<accession>A0A5J5EBT2</accession>
<dbReference type="OrthoDB" id="5430271at2759"/>